<accession>A0A813DGA4</accession>
<comment type="caution">
    <text evidence="1">The sequence shown here is derived from an EMBL/GenBank/DDBJ whole genome shotgun (WGS) entry which is preliminary data.</text>
</comment>
<evidence type="ECO:0000313" key="2">
    <source>
        <dbReference type="EMBL" id="CAE8656317.1"/>
    </source>
</evidence>
<organism evidence="1 3">
    <name type="scientific">Polarella glacialis</name>
    <name type="common">Dinoflagellate</name>
    <dbReference type="NCBI Taxonomy" id="89957"/>
    <lineage>
        <taxon>Eukaryota</taxon>
        <taxon>Sar</taxon>
        <taxon>Alveolata</taxon>
        <taxon>Dinophyceae</taxon>
        <taxon>Suessiales</taxon>
        <taxon>Suessiaceae</taxon>
        <taxon>Polarella</taxon>
    </lineage>
</organism>
<sequence length="180" mass="19548">MISVSAVGKKLGARRPPSCLAKFCFPACAISGNEHGYLTEGIGQGTAFKALLLSFCGLGWIVSLFCWQPDPEKIQGDGTQRTIKNRRLATCLMPSWSVVAFWQSGDACSSCGKGDVPLLIILQRCFRSTPTFFGSRIQSGSRGSLRCTESERLPKSSLGKVANCGKLAAPSKALERRWRR</sequence>
<keyword evidence="3" id="KW-1185">Reference proteome</keyword>
<evidence type="ECO:0000313" key="3">
    <source>
        <dbReference type="Proteomes" id="UP000654075"/>
    </source>
</evidence>
<dbReference type="EMBL" id="CAJNNV010001794">
    <property type="protein sequence ID" value="CAE8585842.1"/>
    <property type="molecule type" value="Genomic_DNA"/>
</dbReference>
<protein>
    <submittedName>
        <fullName evidence="1">Uncharacterized protein</fullName>
    </submittedName>
</protein>
<evidence type="ECO:0000313" key="1">
    <source>
        <dbReference type="EMBL" id="CAE8585842.1"/>
    </source>
</evidence>
<dbReference type="AlphaFoldDB" id="A0A813DGA4"/>
<dbReference type="Proteomes" id="UP000654075">
    <property type="component" value="Unassembled WGS sequence"/>
</dbReference>
<gene>
    <name evidence="1" type="ORF">PGLA1383_LOCUS4744</name>
    <name evidence="2" type="ORF">PGLA2088_LOCUS12110</name>
</gene>
<proteinExistence type="predicted"/>
<dbReference type="Proteomes" id="UP000626109">
    <property type="component" value="Unassembled WGS sequence"/>
</dbReference>
<reference evidence="1" key="1">
    <citation type="submission" date="2021-02" db="EMBL/GenBank/DDBJ databases">
        <authorList>
            <person name="Dougan E. K."/>
            <person name="Rhodes N."/>
            <person name="Thang M."/>
            <person name="Chan C."/>
        </authorList>
    </citation>
    <scope>NUCLEOTIDE SEQUENCE</scope>
</reference>
<name>A0A813DGA4_POLGL</name>
<dbReference type="EMBL" id="CAJNNW010014196">
    <property type="protein sequence ID" value="CAE8656317.1"/>
    <property type="molecule type" value="Genomic_DNA"/>
</dbReference>